<keyword evidence="5" id="KW-0648">Protein biosynthesis</keyword>
<feature type="compositionally biased region" description="Gly residues" evidence="3">
    <location>
        <begin position="182"/>
        <end position="208"/>
    </location>
</feature>
<evidence type="ECO:0000313" key="5">
    <source>
        <dbReference type="EMBL" id="OXA52959.1"/>
    </source>
</evidence>
<dbReference type="GO" id="GO:0003723">
    <property type="term" value="F:RNA binding"/>
    <property type="evidence" value="ECO:0007669"/>
    <property type="project" value="UniProtKB-UniRule"/>
</dbReference>
<feature type="domain" description="RRM" evidence="4">
    <location>
        <begin position="35"/>
        <end position="111"/>
    </location>
</feature>
<feature type="compositionally biased region" description="Gly residues" evidence="3">
    <location>
        <begin position="128"/>
        <end position="137"/>
    </location>
</feature>
<evidence type="ECO:0000256" key="3">
    <source>
        <dbReference type="SAM" id="MobiDB-lite"/>
    </source>
</evidence>
<dbReference type="Pfam" id="PF00076">
    <property type="entry name" value="RRM_1"/>
    <property type="match status" value="1"/>
</dbReference>
<feature type="compositionally biased region" description="Gly residues" evidence="3">
    <location>
        <begin position="146"/>
        <end position="162"/>
    </location>
</feature>
<comment type="caution">
    <text evidence="5">The sequence shown here is derived from an EMBL/GenBank/DDBJ whole genome shotgun (WGS) entry which is preliminary data.</text>
</comment>
<dbReference type="InterPro" id="IPR035979">
    <property type="entry name" value="RBD_domain_sf"/>
</dbReference>
<dbReference type="Proteomes" id="UP000198287">
    <property type="component" value="Unassembled WGS sequence"/>
</dbReference>
<keyword evidence="5" id="KW-0396">Initiation factor</keyword>
<evidence type="ECO:0000256" key="1">
    <source>
        <dbReference type="ARBA" id="ARBA00022884"/>
    </source>
</evidence>
<gene>
    <name evidence="5" type="ORF">Fcan01_12823</name>
</gene>
<evidence type="ECO:0000259" key="4">
    <source>
        <dbReference type="PROSITE" id="PS50102"/>
    </source>
</evidence>
<name>A0A226E693_FOLCA</name>
<protein>
    <submittedName>
        <fullName evidence="5">Eukaryotic translation initiation factor 4H</fullName>
    </submittedName>
</protein>
<dbReference type="EMBL" id="LNIX01000006">
    <property type="protein sequence ID" value="OXA52959.1"/>
    <property type="molecule type" value="Genomic_DNA"/>
</dbReference>
<feature type="compositionally biased region" description="Gly residues" evidence="3">
    <location>
        <begin position="15"/>
        <end position="24"/>
    </location>
</feature>
<feature type="compositionally biased region" description="Basic and acidic residues" evidence="3">
    <location>
        <begin position="305"/>
        <end position="316"/>
    </location>
</feature>
<keyword evidence="1 2" id="KW-0694">RNA-binding</keyword>
<proteinExistence type="predicted"/>
<feature type="compositionally biased region" description="Basic and acidic residues" evidence="3">
    <location>
        <begin position="215"/>
        <end position="229"/>
    </location>
</feature>
<organism evidence="5 6">
    <name type="scientific">Folsomia candida</name>
    <name type="common">Springtail</name>
    <dbReference type="NCBI Taxonomy" id="158441"/>
    <lineage>
        <taxon>Eukaryota</taxon>
        <taxon>Metazoa</taxon>
        <taxon>Ecdysozoa</taxon>
        <taxon>Arthropoda</taxon>
        <taxon>Hexapoda</taxon>
        <taxon>Collembola</taxon>
        <taxon>Entomobryomorpha</taxon>
        <taxon>Isotomoidea</taxon>
        <taxon>Isotomidae</taxon>
        <taxon>Proisotominae</taxon>
        <taxon>Folsomia</taxon>
    </lineage>
</organism>
<evidence type="ECO:0000256" key="2">
    <source>
        <dbReference type="PROSITE-ProRule" id="PRU00176"/>
    </source>
</evidence>
<feature type="region of interest" description="Disordered" evidence="3">
    <location>
        <begin position="1"/>
        <end position="26"/>
    </location>
</feature>
<dbReference type="PANTHER" id="PTHR23236:SF11">
    <property type="entry name" value="EUKARYOTIC TRANSLATION INITIATION FACTOR 4H"/>
    <property type="match status" value="1"/>
</dbReference>
<dbReference type="STRING" id="158441.A0A226E693"/>
<feature type="compositionally biased region" description="Low complexity" evidence="3">
    <location>
        <begin position="322"/>
        <end position="331"/>
    </location>
</feature>
<accession>A0A226E693</accession>
<keyword evidence="6" id="KW-1185">Reference proteome</keyword>
<dbReference type="InterPro" id="IPR012677">
    <property type="entry name" value="Nucleotide-bd_a/b_plait_sf"/>
</dbReference>
<evidence type="ECO:0000313" key="6">
    <source>
        <dbReference type="Proteomes" id="UP000198287"/>
    </source>
</evidence>
<dbReference type="OrthoDB" id="48651at2759"/>
<dbReference type="InterPro" id="IPR000504">
    <property type="entry name" value="RRM_dom"/>
</dbReference>
<reference evidence="5 6" key="1">
    <citation type="submission" date="2015-12" db="EMBL/GenBank/DDBJ databases">
        <title>The genome of Folsomia candida.</title>
        <authorList>
            <person name="Faddeeva A."/>
            <person name="Derks M.F."/>
            <person name="Anvar Y."/>
            <person name="Smit S."/>
            <person name="Van Straalen N."/>
            <person name="Roelofs D."/>
        </authorList>
    </citation>
    <scope>NUCLEOTIDE SEQUENCE [LARGE SCALE GENOMIC DNA]</scope>
    <source>
        <strain evidence="5 6">VU population</strain>
        <tissue evidence="5">Whole body</tissue>
    </source>
</reference>
<sequence length="331" mass="34352">MSGVRDFGPRQRNNYGGGGGGGQRTMGMDNRQGPFVAYVGNLPLKVVQGDIDKLFSGLKTRSIRLVYDRETERFKGFCYVEFEDSETLEKALQYDGSIIDGQLIKVDIAEGRKNDRAGGQNQDRFRGRGGGGGGMSRGGPPSYNNQGGGGGGGGYNRGGGGYPNQAPMHEDQYGGYNNYRGNRGGGGGGGIGGGGYGPRGSGGGGGRTGNNYGHPPHDRISRPYNDEPRGGGGGGGGGGGQGYPAPRPRRDSERSRTSVSEDFKEPTPEELAARPKLKLLPRSVPDPINAVAAGSQSSSIFGGARPREENLQKKGDPPVPVSSPATAAATT</sequence>
<dbReference type="GO" id="GO:0003743">
    <property type="term" value="F:translation initiation factor activity"/>
    <property type="evidence" value="ECO:0007669"/>
    <property type="project" value="UniProtKB-KW"/>
</dbReference>
<feature type="compositionally biased region" description="Basic and acidic residues" evidence="3">
    <location>
        <begin position="248"/>
        <end position="273"/>
    </location>
</feature>
<dbReference type="PROSITE" id="PS50102">
    <property type="entry name" value="RRM"/>
    <property type="match status" value="1"/>
</dbReference>
<dbReference type="SUPFAM" id="SSF54928">
    <property type="entry name" value="RNA-binding domain, RBD"/>
    <property type="match status" value="1"/>
</dbReference>
<dbReference type="SMART" id="SM00360">
    <property type="entry name" value="RRM"/>
    <property type="match status" value="1"/>
</dbReference>
<dbReference type="PANTHER" id="PTHR23236">
    <property type="entry name" value="EUKARYOTIC TRANSLATION INITIATION FACTOR 4B/4H"/>
    <property type="match status" value="1"/>
</dbReference>
<dbReference type="OMA" id="GPEDRGM"/>
<dbReference type="Gene3D" id="3.30.70.330">
    <property type="match status" value="1"/>
</dbReference>
<feature type="compositionally biased region" description="Gly residues" evidence="3">
    <location>
        <begin position="230"/>
        <end position="242"/>
    </location>
</feature>
<feature type="region of interest" description="Disordered" evidence="3">
    <location>
        <begin position="114"/>
        <end position="331"/>
    </location>
</feature>
<dbReference type="AlphaFoldDB" id="A0A226E693"/>